<feature type="transmembrane region" description="Helical" evidence="1">
    <location>
        <begin position="12"/>
        <end position="33"/>
    </location>
</feature>
<feature type="transmembrane region" description="Helical" evidence="1">
    <location>
        <begin position="45"/>
        <end position="66"/>
    </location>
</feature>
<evidence type="ECO:0000256" key="1">
    <source>
        <dbReference type="SAM" id="Phobius"/>
    </source>
</evidence>
<organism evidence="2 3">
    <name type="scientific">Pseudahrensia aquimaris</name>
    <dbReference type="NCBI Taxonomy" id="744461"/>
    <lineage>
        <taxon>Bacteria</taxon>
        <taxon>Pseudomonadati</taxon>
        <taxon>Pseudomonadota</taxon>
        <taxon>Alphaproteobacteria</taxon>
        <taxon>Hyphomicrobiales</taxon>
        <taxon>Ahrensiaceae</taxon>
        <taxon>Pseudahrensia</taxon>
    </lineage>
</organism>
<name>A0ABW3FHT7_9HYPH</name>
<evidence type="ECO:0000313" key="3">
    <source>
        <dbReference type="Proteomes" id="UP001597101"/>
    </source>
</evidence>
<dbReference type="Pfam" id="PF05437">
    <property type="entry name" value="AzlD"/>
    <property type="match status" value="1"/>
</dbReference>
<dbReference type="Proteomes" id="UP001597101">
    <property type="component" value="Unassembled WGS sequence"/>
</dbReference>
<dbReference type="InterPro" id="IPR008407">
    <property type="entry name" value="Brnchd-chn_aa_trnsp_AzlD"/>
</dbReference>
<keyword evidence="1" id="KW-1133">Transmembrane helix</keyword>
<dbReference type="EMBL" id="JBHTJV010000026">
    <property type="protein sequence ID" value="MFD0918061.1"/>
    <property type="molecule type" value="Genomic_DNA"/>
</dbReference>
<feature type="transmembrane region" description="Helical" evidence="1">
    <location>
        <begin position="86"/>
        <end position="112"/>
    </location>
</feature>
<protein>
    <submittedName>
        <fullName evidence="2">AzlD domain-containing protein</fullName>
    </submittedName>
</protein>
<reference evidence="3" key="1">
    <citation type="journal article" date="2019" name="Int. J. Syst. Evol. Microbiol.">
        <title>The Global Catalogue of Microorganisms (GCM) 10K type strain sequencing project: providing services to taxonomists for standard genome sequencing and annotation.</title>
        <authorList>
            <consortium name="The Broad Institute Genomics Platform"/>
            <consortium name="The Broad Institute Genome Sequencing Center for Infectious Disease"/>
            <person name="Wu L."/>
            <person name="Ma J."/>
        </authorList>
    </citation>
    <scope>NUCLEOTIDE SEQUENCE [LARGE SCALE GENOMIC DNA]</scope>
    <source>
        <strain evidence="3">CCUG 60023</strain>
    </source>
</reference>
<keyword evidence="1" id="KW-0812">Transmembrane</keyword>
<keyword evidence="1" id="KW-0472">Membrane</keyword>
<evidence type="ECO:0000313" key="2">
    <source>
        <dbReference type="EMBL" id="MFD0918061.1"/>
    </source>
</evidence>
<keyword evidence="3" id="KW-1185">Reference proteome</keyword>
<gene>
    <name evidence="2" type="ORF">ACFQ14_16785</name>
</gene>
<accession>A0ABW3FHT7</accession>
<sequence length="113" mass="12081">MTWSADPSWWPFVFILLAASLPTMGWRWLAVAIAADIDEDSELLIFVRCLSTALVAAVAAQFIFFPNGALAETSFLLRGGAAVAGFSAYLISRSLFVGILVGEVLLVAGMVLN</sequence>
<proteinExistence type="predicted"/>
<dbReference type="RefSeq" id="WP_377213909.1">
    <property type="nucleotide sequence ID" value="NZ_JBHTJV010000026.1"/>
</dbReference>
<comment type="caution">
    <text evidence="2">The sequence shown here is derived from an EMBL/GenBank/DDBJ whole genome shotgun (WGS) entry which is preliminary data.</text>
</comment>